<evidence type="ECO:0000313" key="6">
    <source>
        <dbReference type="Proteomes" id="UP000002601"/>
    </source>
</evidence>
<dbReference type="Gene3D" id="1.10.10.10">
    <property type="entry name" value="Winged helix-like DNA-binding domain superfamily/Winged helix DNA-binding domain"/>
    <property type="match status" value="1"/>
</dbReference>
<dbReference type="InterPro" id="IPR036388">
    <property type="entry name" value="WH-like_DNA-bd_sf"/>
</dbReference>
<comment type="similarity">
    <text evidence="1">Belongs to the DprA/Smf family.</text>
</comment>
<dbReference type="Pfam" id="PF17782">
    <property type="entry name" value="WHD_DprA"/>
    <property type="match status" value="1"/>
</dbReference>
<dbReference type="Pfam" id="PF02481">
    <property type="entry name" value="DNA_processg_A"/>
    <property type="match status" value="1"/>
</dbReference>
<reference evidence="5 6" key="1">
    <citation type="submission" date="2009-06" db="EMBL/GenBank/DDBJ databases">
        <title>Complete sequence of Desulfovibrio salexigens DSM 2638.</title>
        <authorList>
            <consortium name="US DOE Joint Genome Institute"/>
            <person name="Lucas S."/>
            <person name="Copeland A."/>
            <person name="Lapidus A."/>
            <person name="Glavina del Rio T."/>
            <person name="Tice H."/>
            <person name="Bruce D."/>
            <person name="Goodwin L."/>
            <person name="Pitluck S."/>
            <person name="Munk A.C."/>
            <person name="Brettin T."/>
            <person name="Detter J.C."/>
            <person name="Han C."/>
            <person name="Tapia R."/>
            <person name="Larimer F."/>
            <person name="Land M."/>
            <person name="Hauser L."/>
            <person name="Kyrpides N."/>
            <person name="Anderson I."/>
            <person name="Wall J.D."/>
            <person name="Arkin A.P."/>
            <person name="Dehal P."/>
            <person name="Chivian D."/>
            <person name="Giles B."/>
            <person name="Hazen T.C."/>
        </authorList>
    </citation>
    <scope>NUCLEOTIDE SEQUENCE [LARGE SCALE GENOMIC DNA]</scope>
    <source>
        <strain evidence="6">ATCC 14822 / DSM 2638 / NCIMB 8403 / VKM B-1763</strain>
    </source>
</reference>
<dbReference type="InterPro" id="IPR041614">
    <property type="entry name" value="DprA_WH"/>
</dbReference>
<dbReference type="PANTHER" id="PTHR43022">
    <property type="entry name" value="PROTEIN SMF"/>
    <property type="match status" value="1"/>
</dbReference>
<dbReference type="OrthoDB" id="9785707at2"/>
<dbReference type="Proteomes" id="UP000002601">
    <property type="component" value="Chromosome"/>
</dbReference>
<evidence type="ECO:0000256" key="1">
    <source>
        <dbReference type="ARBA" id="ARBA00006525"/>
    </source>
</evidence>
<protein>
    <submittedName>
        <fullName evidence="5">DNA protecting protein DprA</fullName>
    </submittedName>
</protein>
<feature type="compositionally biased region" description="Basic and acidic residues" evidence="2">
    <location>
        <begin position="309"/>
        <end position="331"/>
    </location>
</feature>
<evidence type="ECO:0000256" key="2">
    <source>
        <dbReference type="SAM" id="MobiDB-lite"/>
    </source>
</evidence>
<feature type="domain" description="Smf/DprA SLOG" evidence="3">
    <location>
        <begin position="85"/>
        <end position="290"/>
    </location>
</feature>
<organism evidence="5 6">
    <name type="scientific">Maridesulfovibrio salexigens (strain ATCC 14822 / DSM 2638 / NCIMB 8403 / VKM B-1763)</name>
    <name type="common">Desulfovibrio salexigens</name>
    <dbReference type="NCBI Taxonomy" id="526222"/>
    <lineage>
        <taxon>Bacteria</taxon>
        <taxon>Pseudomonadati</taxon>
        <taxon>Thermodesulfobacteriota</taxon>
        <taxon>Desulfovibrionia</taxon>
        <taxon>Desulfovibrionales</taxon>
        <taxon>Desulfovibrionaceae</taxon>
        <taxon>Maridesulfovibrio</taxon>
    </lineage>
</organism>
<dbReference type="PANTHER" id="PTHR43022:SF1">
    <property type="entry name" value="PROTEIN SMF"/>
    <property type="match status" value="1"/>
</dbReference>
<dbReference type="InterPro" id="IPR057666">
    <property type="entry name" value="DrpA_SLOG"/>
</dbReference>
<dbReference type="SUPFAM" id="SSF102405">
    <property type="entry name" value="MCP/YpsA-like"/>
    <property type="match status" value="1"/>
</dbReference>
<dbReference type="STRING" id="526222.Desal_2721"/>
<sequence length="402" mass="43392">MSSLQEEYFACLALRYTPGLGPKSWGPILRHYPTAYDGLKDAVNWHSLKLASEKSSKAAQNEEWRPKAEKEYREAMRLEFGILPWTHPLFPDLLKELADPPTCLYYFGDPKLLSNPSVGIVGSRNSGRLGMEYASRLAADLSKSGLTITSGFAKGIDSCAHEAALHGVGSTIAVLGTGLDVDSYPPDSDWLRRRVLESGLIISEFPPGTKPFARNFPFRNRLISGLSIGVVVVEAEIASGSLVTARLAGEQGREVMAMPGPSGDKSFAGCLKLIKEGAALVETADDVLMNIRHALDIEDISGQKSVAGAERKLPVKRDDKSSSPKAEDPAKNEPAVPAFDIDSLEPPEYDIAKALKSGGKLHIDEIARAAGFDVSVAGAVILGMEVNGMVVRFPGMYYDLRC</sequence>
<gene>
    <name evidence="5" type="ordered locus">Desal_2721</name>
</gene>
<dbReference type="AlphaFoldDB" id="C6BZD8"/>
<dbReference type="Gene3D" id="3.40.50.450">
    <property type="match status" value="1"/>
</dbReference>
<keyword evidence="6" id="KW-1185">Reference proteome</keyword>
<dbReference type="InterPro" id="IPR003488">
    <property type="entry name" value="DprA"/>
</dbReference>
<dbReference type="eggNOG" id="COG0758">
    <property type="taxonomic scope" value="Bacteria"/>
</dbReference>
<dbReference type="HOGENOM" id="CLU_029601_1_1_7"/>
<dbReference type="GO" id="GO:0009294">
    <property type="term" value="P:DNA-mediated transformation"/>
    <property type="evidence" value="ECO:0007669"/>
    <property type="project" value="InterPro"/>
</dbReference>
<feature type="domain" description="DprA winged helix" evidence="4">
    <location>
        <begin position="341"/>
        <end position="395"/>
    </location>
</feature>
<evidence type="ECO:0000259" key="3">
    <source>
        <dbReference type="Pfam" id="PF02481"/>
    </source>
</evidence>
<accession>C6BZD8</accession>
<dbReference type="NCBIfam" id="TIGR00732">
    <property type="entry name" value="dprA"/>
    <property type="match status" value="1"/>
</dbReference>
<name>C6BZD8_MARSD</name>
<dbReference type="EMBL" id="CP001649">
    <property type="protein sequence ID" value="ACS80775.1"/>
    <property type="molecule type" value="Genomic_DNA"/>
</dbReference>
<dbReference type="KEGG" id="dsa:Desal_2721"/>
<dbReference type="RefSeq" id="WP_015852591.1">
    <property type="nucleotide sequence ID" value="NC_012881.1"/>
</dbReference>
<evidence type="ECO:0000313" key="5">
    <source>
        <dbReference type="EMBL" id="ACS80775.1"/>
    </source>
</evidence>
<evidence type="ECO:0000259" key="4">
    <source>
        <dbReference type="Pfam" id="PF17782"/>
    </source>
</evidence>
<proteinExistence type="inferred from homology"/>
<feature type="region of interest" description="Disordered" evidence="2">
    <location>
        <begin position="308"/>
        <end position="342"/>
    </location>
</feature>